<dbReference type="InterPro" id="IPR039371">
    <property type="entry name" value="LeuA_N_DRE-TIM"/>
</dbReference>
<dbReference type="PROSITE" id="PS00815">
    <property type="entry name" value="AIPM_HOMOCIT_SYNTH_1"/>
    <property type="match status" value="1"/>
</dbReference>
<keyword evidence="5 10" id="KW-0432">Leucine biosynthesis</keyword>
<dbReference type="Gene3D" id="3.30.160.270">
    <property type="match status" value="1"/>
</dbReference>
<dbReference type="GO" id="GO:0003985">
    <property type="term" value="F:acetyl-CoA C-acetyltransferase activity"/>
    <property type="evidence" value="ECO:0007669"/>
    <property type="project" value="UniProtKB-UniRule"/>
</dbReference>
<dbReference type="SUPFAM" id="SSF89000">
    <property type="entry name" value="post-HMGL domain-like"/>
    <property type="match status" value="1"/>
</dbReference>
<dbReference type="InterPro" id="IPR054692">
    <property type="entry name" value="LeuA-like_post-cat"/>
</dbReference>
<dbReference type="PANTHER" id="PTHR46911:SF1">
    <property type="entry name" value="2-ISOPROPYLMALATE SYNTHASE"/>
    <property type="match status" value="1"/>
</dbReference>
<accession>A0A6M1RMT3</accession>
<keyword evidence="8 10" id="KW-0479">Metal-binding</keyword>
<dbReference type="Pfam" id="PF22615">
    <property type="entry name" value="IPMS_D2"/>
    <property type="match status" value="1"/>
</dbReference>
<dbReference type="AlphaFoldDB" id="A0A6M1RMT3"/>
<dbReference type="SMART" id="SM00917">
    <property type="entry name" value="LeuA_dimer"/>
    <property type="match status" value="1"/>
</dbReference>
<dbReference type="PROSITE" id="PS50991">
    <property type="entry name" value="PYR_CT"/>
    <property type="match status" value="1"/>
</dbReference>
<dbReference type="Proteomes" id="UP000477849">
    <property type="component" value="Unassembled WGS sequence"/>
</dbReference>
<dbReference type="InterPro" id="IPR013709">
    <property type="entry name" value="2-isopropylmalate_synth_dimer"/>
</dbReference>
<comment type="similarity">
    <text evidence="3 10">Belongs to the alpha-IPM synthase/homocitrate synthase family. LeuA type 2 subfamily.</text>
</comment>
<comment type="subunit">
    <text evidence="10">Homodimer.</text>
</comment>
<evidence type="ECO:0000313" key="12">
    <source>
        <dbReference type="EMBL" id="NGO62592.1"/>
    </source>
</evidence>
<comment type="cofactor">
    <cofactor evidence="10">
        <name>Mg(2+)</name>
        <dbReference type="ChEBI" id="CHEBI:18420"/>
    </cofactor>
</comment>
<comment type="subcellular location">
    <subcellularLocation>
        <location evidence="10">Cytoplasm</location>
    </subcellularLocation>
</comment>
<keyword evidence="10" id="KW-0460">Magnesium</keyword>
<evidence type="ECO:0000256" key="3">
    <source>
        <dbReference type="ARBA" id="ARBA00009767"/>
    </source>
</evidence>
<evidence type="ECO:0000256" key="4">
    <source>
        <dbReference type="ARBA" id="ARBA00012973"/>
    </source>
</evidence>
<dbReference type="Pfam" id="PF00682">
    <property type="entry name" value="HMGL-like"/>
    <property type="match status" value="1"/>
</dbReference>
<organism evidence="12 13">
    <name type="scientific">Rhizobium daejeonense</name>
    <dbReference type="NCBI Taxonomy" id="240521"/>
    <lineage>
        <taxon>Bacteria</taxon>
        <taxon>Pseudomonadati</taxon>
        <taxon>Pseudomonadota</taxon>
        <taxon>Alphaproteobacteria</taxon>
        <taxon>Hyphomicrobiales</taxon>
        <taxon>Rhizobiaceae</taxon>
        <taxon>Rhizobium/Agrobacterium group</taxon>
        <taxon>Rhizobium</taxon>
    </lineage>
</organism>
<proteinExistence type="inferred from homology"/>
<dbReference type="CDD" id="cd07942">
    <property type="entry name" value="DRE_TIM_LeuA"/>
    <property type="match status" value="1"/>
</dbReference>
<sequence length="574" mass="63452">MNDASAAHTIVKHGMPDAAAKYRPYPQVNIPDRTWPSKTITKAPIWCSVDLRDGNQSLVNPMGHDRKARMFQLLLDMGFKEIEIGFPSASQTDFDFARWCVEQGNVPDDVSLQVLVQCRPELITRTFEALEGATRPIIHFYNSTSELQRRVVFGKDVGGIKQIAVDAAKMITDMAAKAGGGYRFQYSPESFTGTELEVALEISNAVIEIIKPTPDNKLILNLPSTVEMSTPNIYADMIEWMSRNIDNRENVLISLHPHNDRGTGIAATELGLMAGADRVEGTLFGNGERTGNVDVVTLALNMFTQGVDPELDCSDIERIKAVYEYSNEMTIPERHPYVGELVYTAFSGSHQDAINKGMKAIKQSNTGVWEVPYLPIDPQDVGRTYEAIIRINSQSGKGGIAYILQQDYGINLPRNLQVEFREDIQRITDEEGVELPSKRIHERFIQRYVEQPGARLKFVDHHTYPDTAQKGRRIVAAEITDNGELKRIEGQGTGPIDGFINALSTYLGIDLSVADYSEHSLQHGSNASAIAYVEMVHPGGKLFGAGINTNIVTASLEAIVSAANRVLEERAAKA</sequence>
<comment type="function">
    <text evidence="10">Catalyzes the condensation of the acetyl group of acetyl-CoA with 3-methyl-2-oxobutanoate (2-ketoisovalerate) to form 3-carboxy-3-hydroxy-4-methylpentanoate (2-isopropylmalate).</text>
</comment>
<evidence type="ECO:0000256" key="2">
    <source>
        <dbReference type="ARBA" id="ARBA00004689"/>
    </source>
</evidence>
<feature type="binding site" evidence="10">
    <location>
        <position position="292"/>
    </location>
    <ligand>
        <name>Mg(2+)</name>
        <dbReference type="ChEBI" id="CHEBI:18420"/>
    </ligand>
</feature>
<keyword evidence="12" id="KW-0012">Acyltransferase</keyword>
<evidence type="ECO:0000256" key="7">
    <source>
        <dbReference type="ARBA" id="ARBA00022679"/>
    </source>
</evidence>
<evidence type="ECO:0000256" key="1">
    <source>
        <dbReference type="ARBA" id="ARBA00000064"/>
    </source>
</evidence>
<dbReference type="UniPathway" id="UPA00048">
    <property type="reaction ID" value="UER00070"/>
</dbReference>
<dbReference type="GO" id="GO:0005737">
    <property type="term" value="C:cytoplasm"/>
    <property type="evidence" value="ECO:0007669"/>
    <property type="project" value="UniProtKB-SubCell"/>
</dbReference>
<dbReference type="PROSITE" id="PS00816">
    <property type="entry name" value="AIPM_HOMOCIT_SYNTH_2"/>
    <property type="match status" value="1"/>
</dbReference>
<comment type="pathway">
    <text evidence="2 10">Amino-acid biosynthesis; L-leucine biosynthesis; L-leucine from 3-methyl-2-oxobutanoate: step 1/4.</text>
</comment>
<feature type="binding site" evidence="10">
    <location>
        <position position="256"/>
    </location>
    <ligand>
        <name>Mg(2+)</name>
        <dbReference type="ChEBI" id="CHEBI:18420"/>
    </ligand>
</feature>
<dbReference type="PANTHER" id="PTHR46911">
    <property type="match status" value="1"/>
</dbReference>
<dbReference type="InterPro" id="IPR013785">
    <property type="entry name" value="Aldolase_TIM"/>
</dbReference>
<evidence type="ECO:0000256" key="5">
    <source>
        <dbReference type="ARBA" id="ARBA00022430"/>
    </source>
</evidence>
<feature type="binding site" evidence="10">
    <location>
        <position position="53"/>
    </location>
    <ligand>
        <name>Mg(2+)</name>
        <dbReference type="ChEBI" id="CHEBI:18420"/>
    </ligand>
</feature>
<feature type="domain" description="Pyruvate carboxyltransferase" evidence="11">
    <location>
        <begin position="44"/>
        <end position="317"/>
    </location>
</feature>
<name>A0A6M1RMT3_9HYPH</name>
<feature type="binding site" evidence="10">
    <location>
        <position position="258"/>
    </location>
    <ligand>
        <name>Mg(2+)</name>
        <dbReference type="ChEBI" id="CHEBI:18420"/>
    </ligand>
</feature>
<dbReference type="HAMAP" id="MF_00572">
    <property type="entry name" value="LeuA_type2"/>
    <property type="match status" value="1"/>
</dbReference>
<dbReference type="InterPro" id="IPR036230">
    <property type="entry name" value="LeuA_allosteric_dom_sf"/>
</dbReference>
<dbReference type="EC" id="2.3.3.13" evidence="4 10"/>
<dbReference type="Pfam" id="PF08502">
    <property type="entry name" value="LeuA_dimer"/>
    <property type="match status" value="1"/>
</dbReference>
<evidence type="ECO:0000313" key="13">
    <source>
        <dbReference type="Proteomes" id="UP000477849"/>
    </source>
</evidence>
<keyword evidence="13" id="KW-1185">Reference proteome</keyword>
<dbReference type="InterPro" id="IPR002034">
    <property type="entry name" value="AIPM/Hcit_synth_CS"/>
</dbReference>
<dbReference type="NCBIfam" id="TIGR00970">
    <property type="entry name" value="leuA_yeast"/>
    <property type="match status" value="1"/>
</dbReference>
<dbReference type="SUPFAM" id="SSF51569">
    <property type="entry name" value="Aldolase"/>
    <property type="match status" value="1"/>
</dbReference>
<keyword evidence="9 10" id="KW-0100">Branched-chain amino acid biosynthesis</keyword>
<protein>
    <recommendedName>
        <fullName evidence="4 10">2-isopropylmalate synthase</fullName>
        <ecNumber evidence="4 10">2.3.3.13</ecNumber>
    </recommendedName>
    <alternativeName>
        <fullName evidence="10">Alpha-IPM synthase</fullName>
    </alternativeName>
    <alternativeName>
        <fullName evidence="10">Alpha-isopropylmalate synthase</fullName>
    </alternativeName>
</protein>
<evidence type="ECO:0000256" key="8">
    <source>
        <dbReference type="ARBA" id="ARBA00022723"/>
    </source>
</evidence>
<dbReference type="GO" id="GO:0003852">
    <property type="term" value="F:2-isopropylmalate synthase activity"/>
    <property type="evidence" value="ECO:0007669"/>
    <property type="project" value="UniProtKB-UniRule"/>
</dbReference>
<keyword evidence="10" id="KW-0963">Cytoplasm</keyword>
<dbReference type="EMBL" id="JAAKZH010000001">
    <property type="protein sequence ID" value="NGO62592.1"/>
    <property type="molecule type" value="Genomic_DNA"/>
</dbReference>
<evidence type="ECO:0000256" key="10">
    <source>
        <dbReference type="HAMAP-Rule" id="MF_00572"/>
    </source>
</evidence>
<gene>
    <name evidence="10 12" type="primary">leuA</name>
    <name evidence="12" type="ORF">G6N76_02815</name>
</gene>
<dbReference type="GO" id="GO:0009098">
    <property type="term" value="P:L-leucine biosynthetic process"/>
    <property type="evidence" value="ECO:0007669"/>
    <property type="project" value="UniProtKB-UniRule"/>
</dbReference>
<dbReference type="InterPro" id="IPR000891">
    <property type="entry name" value="PYR_CT"/>
</dbReference>
<keyword evidence="7 10" id="KW-0808">Transferase</keyword>
<dbReference type="InterPro" id="IPR005668">
    <property type="entry name" value="IPM_Synthase"/>
</dbReference>
<dbReference type="GO" id="GO:0000287">
    <property type="term" value="F:magnesium ion binding"/>
    <property type="evidence" value="ECO:0007669"/>
    <property type="project" value="UniProtKB-UniRule"/>
</dbReference>
<evidence type="ECO:0000259" key="11">
    <source>
        <dbReference type="PROSITE" id="PS50991"/>
    </source>
</evidence>
<dbReference type="RefSeq" id="WP_163900182.1">
    <property type="nucleotide sequence ID" value="NZ_CP048427.1"/>
</dbReference>
<comment type="catalytic activity">
    <reaction evidence="1 10">
        <text>3-methyl-2-oxobutanoate + acetyl-CoA + H2O = (2S)-2-isopropylmalate + CoA + H(+)</text>
        <dbReference type="Rhea" id="RHEA:21524"/>
        <dbReference type="ChEBI" id="CHEBI:1178"/>
        <dbReference type="ChEBI" id="CHEBI:11851"/>
        <dbReference type="ChEBI" id="CHEBI:15377"/>
        <dbReference type="ChEBI" id="CHEBI:15378"/>
        <dbReference type="ChEBI" id="CHEBI:57287"/>
        <dbReference type="ChEBI" id="CHEBI:57288"/>
        <dbReference type="EC" id="2.3.3.13"/>
    </reaction>
</comment>
<evidence type="ECO:0000256" key="9">
    <source>
        <dbReference type="ARBA" id="ARBA00023304"/>
    </source>
</evidence>
<evidence type="ECO:0000256" key="6">
    <source>
        <dbReference type="ARBA" id="ARBA00022605"/>
    </source>
</evidence>
<dbReference type="Gene3D" id="3.20.20.70">
    <property type="entry name" value="Aldolase class I"/>
    <property type="match status" value="1"/>
</dbReference>
<comment type="caution">
    <text evidence="12">The sequence shown here is derived from an EMBL/GenBank/DDBJ whole genome shotgun (WGS) entry which is preliminary data.</text>
</comment>
<dbReference type="NCBIfam" id="NF002991">
    <property type="entry name" value="PRK03739.1"/>
    <property type="match status" value="1"/>
</dbReference>
<feature type="region of interest" description="Regulatory domain" evidence="10">
    <location>
        <begin position="451"/>
        <end position="574"/>
    </location>
</feature>
<keyword evidence="6 10" id="KW-0028">Amino-acid biosynthesis</keyword>
<dbReference type="SUPFAM" id="SSF110921">
    <property type="entry name" value="2-isopropylmalate synthase LeuA, allosteric (dimerisation) domain"/>
    <property type="match status" value="1"/>
</dbReference>
<reference evidence="12 13" key="1">
    <citation type="submission" date="2020-02" db="EMBL/GenBank/DDBJ databases">
        <title>Genome sequence of the type strain CCBAU10050 of Rhizobium daejeonense.</title>
        <authorList>
            <person name="Gao J."/>
            <person name="Sun J."/>
        </authorList>
    </citation>
    <scope>NUCLEOTIDE SEQUENCE [LARGE SCALE GENOMIC DNA]</scope>
    <source>
        <strain evidence="12 13">CCBAU10050</strain>
    </source>
</reference>